<evidence type="ECO:0000256" key="5">
    <source>
        <dbReference type="ARBA" id="ARBA00022676"/>
    </source>
</evidence>
<name>A0A830B295_9LAMI</name>
<dbReference type="GO" id="GO:1901137">
    <property type="term" value="P:carbohydrate derivative biosynthetic process"/>
    <property type="evidence" value="ECO:0007669"/>
    <property type="project" value="UniProtKB-ARBA"/>
</dbReference>
<sequence length="386" mass="43739">MKFLFPRSDALPETAQGIQEAVFMWDGLLSTIENDDNTVLNSSKACLRFVVTALYNDTSLRNESFLEIPCGLVEGSSVSVIGIPDSRQDIFRIELIGSQGEDLQKPPPIVLGYDVVLPGENLTKEPFTVQNTWTRESGATFHFVEGNPFTATLWAGNEGFHMTVNGRHETSFAYRERLEPWLVNRVNVRGGLSIVSILAKGLPVDEDVDLVVDAQQLKAAPVSNNRSLLLLIGVFSSGNNFERRMAIRRTWMQYDAVRSGDVAVRFFIGLHKNKEVNYKLWKEAQAYGDIQIDEVISSLKGKTSDGLLFGRISFESAPQRDKDNKWFISDEQYEKNGGKKVEYVNDDRFYNVGCESDYILAHYQNPRMMLCLWEKLQKEHKPECCE</sequence>
<keyword evidence="7" id="KW-0812">Transmembrane</keyword>
<dbReference type="EC" id="2.4.1.-" evidence="13"/>
<reference evidence="15" key="1">
    <citation type="submission" date="2020-07" db="EMBL/GenBank/DDBJ databases">
        <title>Ethylene signaling mediates host invasion by parasitic plants.</title>
        <authorList>
            <person name="Yoshida S."/>
        </authorList>
    </citation>
    <scope>NUCLEOTIDE SEQUENCE</scope>
    <source>
        <strain evidence="15">Okayama</strain>
    </source>
</reference>
<dbReference type="EMBL" id="BMAC01000028">
    <property type="protein sequence ID" value="GFP81237.1"/>
    <property type="molecule type" value="Genomic_DNA"/>
</dbReference>
<dbReference type="InterPro" id="IPR013320">
    <property type="entry name" value="ConA-like_dom_sf"/>
</dbReference>
<keyword evidence="5 13" id="KW-0328">Glycosyltransferase</keyword>
<keyword evidence="16" id="KW-1185">Reference proteome</keyword>
<dbReference type="GO" id="GO:0000139">
    <property type="term" value="C:Golgi membrane"/>
    <property type="evidence" value="ECO:0007669"/>
    <property type="project" value="UniProtKB-SubCell"/>
</dbReference>
<evidence type="ECO:0000256" key="4">
    <source>
        <dbReference type="ARBA" id="ARBA00008661"/>
    </source>
</evidence>
<dbReference type="PANTHER" id="PTHR11214:SF3">
    <property type="entry name" value="BETA-1,3-GALACTOSYLTRANSFERASE 6"/>
    <property type="match status" value="1"/>
</dbReference>
<dbReference type="OrthoDB" id="2139606at2759"/>
<comment type="subcellular location">
    <subcellularLocation>
        <location evidence="2 13">Golgi apparatus membrane</location>
        <topology evidence="2 13">Single-pass type II membrane protein</topology>
    </subcellularLocation>
</comment>
<evidence type="ECO:0000256" key="7">
    <source>
        <dbReference type="ARBA" id="ARBA00022692"/>
    </source>
</evidence>
<dbReference type="SUPFAM" id="SSF49899">
    <property type="entry name" value="Concanavalin A-like lectins/glucanases"/>
    <property type="match status" value="1"/>
</dbReference>
<dbReference type="PANTHER" id="PTHR11214">
    <property type="entry name" value="BETA-1,3-N-ACETYLGLUCOSAMINYLTRANSFERASE"/>
    <property type="match status" value="1"/>
</dbReference>
<evidence type="ECO:0000256" key="9">
    <source>
        <dbReference type="ARBA" id="ARBA00022989"/>
    </source>
</evidence>
<comment type="similarity">
    <text evidence="4 13">Belongs to the glycosyltransferase 31 family.</text>
</comment>
<dbReference type="UniPathway" id="UPA00378"/>
<evidence type="ECO:0000256" key="8">
    <source>
        <dbReference type="ARBA" id="ARBA00022968"/>
    </source>
</evidence>
<keyword evidence="11" id="KW-0472">Membrane</keyword>
<evidence type="ECO:0000259" key="14">
    <source>
        <dbReference type="PROSITE" id="PS51304"/>
    </source>
</evidence>
<evidence type="ECO:0000256" key="12">
    <source>
        <dbReference type="ARBA" id="ARBA00023211"/>
    </source>
</evidence>
<dbReference type="GO" id="GO:0008378">
    <property type="term" value="F:galactosyltransferase activity"/>
    <property type="evidence" value="ECO:0007669"/>
    <property type="project" value="UniProtKB-ARBA"/>
</dbReference>
<evidence type="ECO:0000256" key="11">
    <source>
        <dbReference type="ARBA" id="ARBA00023136"/>
    </source>
</evidence>
<dbReference type="AlphaFoldDB" id="A0A830B295"/>
<keyword evidence="8" id="KW-0735">Signal-anchor</keyword>
<dbReference type="PROSITE" id="PS51304">
    <property type="entry name" value="GALECTIN"/>
    <property type="match status" value="1"/>
</dbReference>
<evidence type="ECO:0000256" key="2">
    <source>
        <dbReference type="ARBA" id="ARBA00004323"/>
    </source>
</evidence>
<comment type="pathway">
    <text evidence="3">Protein modification; protein glycosylation.</text>
</comment>
<dbReference type="Pfam" id="PF01762">
    <property type="entry name" value="Galactosyl_T"/>
    <property type="match status" value="1"/>
</dbReference>
<keyword evidence="9" id="KW-1133">Transmembrane helix</keyword>
<comment type="caution">
    <text evidence="15">The sequence shown here is derived from an EMBL/GenBank/DDBJ whole genome shotgun (WGS) entry which is preliminary data.</text>
</comment>
<dbReference type="Gene3D" id="2.60.120.200">
    <property type="match status" value="1"/>
</dbReference>
<evidence type="ECO:0000256" key="1">
    <source>
        <dbReference type="ARBA" id="ARBA00001936"/>
    </source>
</evidence>
<dbReference type="SMART" id="SM00908">
    <property type="entry name" value="Gal-bind_lectin"/>
    <property type="match status" value="1"/>
</dbReference>
<proteinExistence type="inferred from homology"/>
<keyword evidence="6 15" id="KW-0808">Transferase</keyword>
<feature type="domain" description="Galectin" evidence="14">
    <location>
        <begin position="64"/>
        <end position="200"/>
    </location>
</feature>
<dbReference type="GO" id="GO:0030246">
    <property type="term" value="F:carbohydrate binding"/>
    <property type="evidence" value="ECO:0007669"/>
    <property type="project" value="InterPro"/>
</dbReference>
<evidence type="ECO:0000256" key="13">
    <source>
        <dbReference type="RuleBase" id="RU363063"/>
    </source>
</evidence>
<organism evidence="15 16">
    <name type="scientific">Phtheirospermum japonicum</name>
    <dbReference type="NCBI Taxonomy" id="374723"/>
    <lineage>
        <taxon>Eukaryota</taxon>
        <taxon>Viridiplantae</taxon>
        <taxon>Streptophyta</taxon>
        <taxon>Embryophyta</taxon>
        <taxon>Tracheophyta</taxon>
        <taxon>Spermatophyta</taxon>
        <taxon>Magnoliopsida</taxon>
        <taxon>eudicotyledons</taxon>
        <taxon>Gunneridae</taxon>
        <taxon>Pentapetalae</taxon>
        <taxon>asterids</taxon>
        <taxon>lamiids</taxon>
        <taxon>Lamiales</taxon>
        <taxon>Orobanchaceae</taxon>
        <taxon>Orobanchaceae incertae sedis</taxon>
        <taxon>Phtheirospermum</taxon>
    </lineage>
</organism>
<protein>
    <recommendedName>
        <fullName evidence="13">Hexosyltransferase</fullName>
        <ecNumber evidence="13">2.4.1.-</ecNumber>
    </recommendedName>
</protein>
<comment type="cofactor">
    <cofactor evidence="1 13">
        <name>Mn(2+)</name>
        <dbReference type="ChEBI" id="CHEBI:29035"/>
    </cofactor>
</comment>
<evidence type="ECO:0000313" key="16">
    <source>
        <dbReference type="Proteomes" id="UP000653305"/>
    </source>
</evidence>
<keyword evidence="12 13" id="KW-0464">Manganese</keyword>
<evidence type="ECO:0000313" key="15">
    <source>
        <dbReference type="EMBL" id="GFP81237.1"/>
    </source>
</evidence>
<evidence type="ECO:0000256" key="6">
    <source>
        <dbReference type="ARBA" id="ARBA00022679"/>
    </source>
</evidence>
<dbReference type="InterPro" id="IPR002659">
    <property type="entry name" value="Glyco_trans_31"/>
</dbReference>
<keyword evidence="10 13" id="KW-0333">Golgi apparatus</keyword>
<dbReference type="Proteomes" id="UP000653305">
    <property type="component" value="Unassembled WGS sequence"/>
</dbReference>
<gene>
    <name evidence="15" type="ORF">PHJA_000267000</name>
</gene>
<evidence type="ECO:0000256" key="3">
    <source>
        <dbReference type="ARBA" id="ARBA00004922"/>
    </source>
</evidence>
<dbReference type="InterPro" id="IPR001079">
    <property type="entry name" value="Galectin_CRD"/>
</dbReference>
<evidence type="ECO:0000256" key="10">
    <source>
        <dbReference type="ARBA" id="ARBA00023034"/>
    </source>
</evidence>
<accession>A0A830B295</accession>
<dbReference type="Pfam" id="PF00337">
    <property type="entry name" value="Gal-bind_lectin"/>
    <property type="match status" value="1"/>
</dbReference>